<dbReference type="InterPro" id="IPR015943">
    <property type="entry name" value="WD40/YVTN_repeat-like_dom_sf"/>
</dbReference>
<dbReference type="AlphaFoldDB" id="A0A0S4TL76"/>
<dbReference type="SUPFAM" id="SSF69322">
    <property type="entry name" value="Tricorn protease domain 2"/>
    <property type="match status" value="1"/>
</dbReference>
<keyword evidence="1" id="KW-0853">WD repeat</keyword>
<reference evidence="3" key="2">
    <citation type="submission" date="2015-08" db="EMBL/GenBank/DDBJ databases">
        <authorList>
            <person name="Babu N.S."/>
            <person name="Beckwith C.J."/>
            <person name="Beseler K.G."/>
            <person name="Brison A."/>
            <person name="Carone J.V."/>
            <person name="Caskin T.P."/>
            <person name="Diamond M."/>
            <person name="Durham M.E."/>
            <person name="Foxe J.M."/>
            <person name="Go M."/>
            <person name="Henderson B.A."/>
            <person name="Jones I.B."/>
            <person name="McGettigan J.A."/>
            <person name="Micheletti S.J."/>
            <person name="Nasrallah M.E."/>
            <person name="Ortiz D."/>
            <person name="Piller C.R."/>
            <person name="Privatt S.R."/>
            <person name="Schneider S.L."/>
            <person name="Sharp S."/>
            <person name="Smith T.C."/>
            <person name="Stanton J.D."/>
            <person name="Ullery H.E."/>
            <person name="Wilson R.J."/>
            <person name="Serrano M.G."/>
            <person name="Buck G."/>
            <person name="Lee V."/>
            <person name="Wang Y."/>
            <person name="Carvalho R."/>
            <person name="Voegtly L."/>
            <person name="Shi R."/>
            <person name="Duckworth R."/>
            <person name="Johnson A."/>
            <person name="Loviza R."/>
            <person name="Walstead R."/>
            <person name="Shah Z."/>
            <person name="Kiflezghi M."/>
            <person name="Wade K."/>
            <person name="Ball S.L."/>
            <person name="Bradley K.W."/>
            <person name="Asai D.J."/>
            <person name="Bowman C.A."/>
            <person name="Russell D.A."/>
            <person name="Pope W.H."/>
            <person name="Jacobs-Sera D."/>
            <person name="Hendrix R.W."/>
            <person name="Hatfull G.F."/>
        </authorList>
    </citation>
    <scope>NUCLEOTIDE SEQUENCE [LARGE SCALE GENOMIC DNA]</scope>
</reference>
<dbReference type="VEuPathDB" id="CryptoDB:Chro.80535"/>
<organism evidence="3">
    <name type="scientific">Cryptosporidium hominis</name>
    <dbReference type="NCBI Taxonomy" id="237895"/>
    <lineage>
        <taxon>Eukaryota</taxon>
        <taxon>Sar</taxon>
        <taxon>Alveolata</taxon>
        <taxon>Apicomplexa</taxon>
        <taxon>Conoidasida</taxon>
        <taxon>Coccidia</taxon>
        <taxon>Eucoccidiorida</taxon>
        <taxon>Eimeriorina</taxon>
        <taxon>Cryptosporidiidae</taxon>
        <taxon>Cryptosporidium</taxon>
    </lineage>
</organism>
<dbReference type="VEuPathDB" id="CryptoDB:ChTU502y2012_377g0075"/>
<evidence type="ECO:0000313" key="3">
    <source>
        <dbReference type="EMBL" id="CUV08015.1"/>
    </source>
</evidence>
<proteinExistence type="predicted"/>
<evidence type="ECO:0000313" key="5">
    <source>
        <dbReference type="Proteomes" id="UP001429100"/>
    </source>
</evidence>
<dbReference type="PANTHER" id="PTHR22839:SF0">
    <property type="entry name" value="THO COMPLEX SUBUNIT 3"/>
    <property type="match status" value="1"/>
</dbReference>
<dbReference type="EMBL" id="LN877954">
    <property type="protein sequence ID" value="CUV08015.1"/>
    <property type="molecule type" value="Genomic_DNA"/>
</dbReference>
<protein>
    <submittedName>
        <fullName evidence="4">WD40/YVTN repeat-like-containing protein</fullName>
    </submittedName>
</protein>
<dbReference type="VEuPathDB" id="CryptoDB:CHUDEA8_4640"/>
<keyword evidence="2" id="KW-0677">Repeat</keyword>
<evidence type="ECO:0000256" key="2">
    <source>
        <dbReference type="ARBA" id="ARBA00022737"/>
    </source>
</evidence>
<dbReference type="OrthoDB" id="340259at2759"/>
<accession>A0A0S4TL76</accession>
<name>A0A0S4TL76_CRYHO</name>
<dbReference type="PANTHER" id="PTHR22839">
    <property type="entry name" value="THO COMPLEX SUBUNIT 3 THO3"/>
    <property type="match status" value="1"/>
</dbReference>
<dbReference type="GO" id="GO:0006406">
    <property type="term" value="P:mRNA export from nucleus"/>
    <property type="evidence" value="ECO:0007669"/>
    <property type="project" value="InterPro"/>
</dbReference>
<dbReference type="GO" id="GO:0000445">
    <property type="term" value="C:THO complex part of transcription export complex"/>
    <property type="evidence" value="ECO:0007669"/>
    <property type="project" value="TreeGrafter"/>
</dbReference>
<reference evidence="4 5" key="1">
    <citation type="submission" date="2014-11" db="EMBL/GenBank/DDBJ databases">
        <title>Comparative genomic analysis of Cryptosporidium hominis reveals occurrence of genetic recombination in virulent subtypes.</title>
        <authorList>
            <person name="Guo Y."/>
            <person name="Tang K."/>
            <person name="Frace M."/>
            <person name="Li N."/>
            <person name="Roellig D.M."/>
            <person name="Sammons S."/>
            <person name="Knipe K."/>
            <person name="Rowe L."/>
            <person name="Feng Y."/>
            <person name="Xiao L."/>
        </authorList>
    </citation>
    <scope>NUCLEOTIDE SEQUENCE [LARGE SCALE GENOMIC DNA]</scope>
    <source>
        <strain evidence="4">30976</strain>
    </source>
</reference>
<dbReference type="Gene3D" id="2.130.10.10">
    <property type="entry name" value="YVTN repeat-like/Quinoprotein amine dehydrogenase"/>
    <property type="match status" value="2"/>
</dbReference>
<evidence type="ECO:0000313" key="4">
    <source>
        <dbReference type="EMBL" id="PPS98091.1"/>
    </source>
</evidence>
<dbReference type="Proteomes" id="UP001429100">
    <property type="component" value="Unassembled WGS sequence"/>
</dbReference>
<keyword evidence="5" id="KW-1185">Reference proteome</keyword>
<gene>
    <name evidence="3" type="ORF">CHUDEA8_4640</name>
    <name evidence="4" type="ORF">GY17_00000910</name>
</gene>
<evidence type="ECO:0000256" key="1">
    <source>
        <dbReference type="ARBA" id="ARBA00022574"/>
    </source>
</evidence>
<dbReference type="EMBL" id="JTAI01000002">
    <property type="protein sequence ID" value="PPS98091.1"/>
    <property type="molecule type" value="Genomic_DNA"/>
</dbReference>
<dbReference type="VEuPathDB" id="CryptoDB:GY17_00000910"/>
<dbReference type="InterPro" id="IPR040132">
    <property type="entry name" value="Tex1/THOC3"/>
</dbReference>
<sequence length="413" mass="46345">MISKVLERRTTAPENVLPTFNQDYSILENCLGHQSVVKITRLHDTKKKSKVCGINWTCDGNKLVYSARDSIQLMNPQLFIAETSIPGQWFKAIPSSLNPFQMICIALNKPCIEFYDLRSGLSHFEITIPNDSFLNVAWSKDDKTVVTGDRTDNLYAIDLRFPNSKKLPIPIMKLKNDEENKMNIDSDIVNERQKRRELPYNIQSHKRSSEEINDITFSSDSKHLIMARNDGKLEIIFLENSKDILNQNKSELIQTHLYSSVIVREFSNMIASFGQDQTISLLDLRSKSIISTLGGIDGAATSIEFNNTGEIISTGISSEKKKPGEDSNDTLMLNNTQLKILSRFDVPGRITSSSWHPYRQILAIACNSLESNNANNTSSSNIGTNTSSIHYNKIISSGLNGPNTPFVGFLTIE</sequence>
<reference evidence="4 5" key="3">
    <citation type="submission" date="2017-10" db="EMBL/GenBank/DDBJ databases">
        <title>Consistent, comparative and evidence-based genome annotation and re-annotation for the closely-related species, Cryptosporidium parvum, C. hominis and C. tyzzeri.</title>
        <authorList>
            <person name="Baptista R.P."/>
            <person name="Li Y."/>
            <person name="Sateriale A."/>
            <person name="Striepen B."/>
            <person name="Kissinger J.C."/>
        </authorList>
    </citation>
    <scope>NUCLEOTIDE SEQUENCE [LARGE SCALE GENOMIC DNA]</scope>
    <source>
        <strain evidence="4">30976</strain>
    </source>
</reference>
<dbReference type="Proteomes" id="UP000199752">
    <property type="component" value="Chromosome 8"/>
</dbReference>